<dbReference type="PANTHER" id="PTHR30086">
    <property type="entry name" value="ARGININE EXPORTER PROTEIN ARGO"/>
    <property type="match status" value="1"/>
</dbReference>
<evidence type="ECO:0000313" key="7">
    <source>
        <dbReference type="EMBL" id="QKG72725.1"/>
    </source>
</evidence>
<feature type="transmembrane region" description="Helical" evidence="6">
    <location>
        <begin position="40"/>
        <end position="65"/>
    </location>
</feature>
<feature type="transmembrane region" description="Helical" evidence="6">
    <location>
        <begin position="71"/>
        <end position="89"/>
    </location>
</feature>
<keyword evidence="3 6" id="KW-0812">Transmembrane</keyword>
<dbReference type="Pfam" id="PF01810">
    <property type="entry name" value="LysE"/>
    <property type="match status" value="1"/>
</dbReference>
<comment type="subcellular location">
    <subcellularLocation>
        <location evidence="1">Cell membrane</location>
        <topology evidence="1">Multi-pass membrane protein</topology>
    </subcellularLocation>
</comment>
<dbReference type="EMBL" id="CP053921">
    <property type="protein sequence ID" value="QKG72725.1"/>
    <property type="molecule type" value="Genomic_DNA"/>
</dbReference>
<dbReference type="AlphaFoldDB" id="A0A7D4C6U1"/>
<proteinExistence type="predicted"/>
<dbReference type="RefSeq" id="WP_173216255.1">
    <property type="nucleotide sequence ID" value="NZ_CP053921.1"/>
</dbReference>
<dbReference type="GO" id="GO:0015171">
    <property type="term" value="F:amino acid transmembrane transporter activity"/>
    <property type="evidence" value="ECO:0007669"/>
    <property type="project" value="TreeGrafter"/>
</dbReference>
<dbReference type="Proteomes" id="UP000504693">
    <property type="component" value="Chromosome"/>
</dbReference>
<keyword evidence="5 6" id="KW-0472">Membrane</keyword>
<keyword evidence="8" id="KW-1185">Reference proteome</keyword>
<dbReference type="PIRSF" id="PIRSF006324">
    <property type="entry name" value="LeuE"/>
    <property type="match status" value="1"/>
</dbReference>
<dbReference type="KEGG" id="emv:HQR01_08530"/>
<feature type="transmembrane region" description="Helical" evidence="6">
    <location>
        <begin position="154"/>
        <end position="175"/>
    </location>
</feature>
<evidence type="ECO:0000256" key="5">
    <source>
        <dbReference type="ARBA" id="ARBA00023136"/>
    </source>
</evidence>
<evidence type="ECO:0000256" key="2">
    <source>
        <dbReference type="ARBA" id="ARBA00022475"/>
    </source>
</evidence>
<protein>
    <submittedName>
        <fullName evidence="7">LysE family translocator</fullName>
    </submittedName>
</protein>
<accession>A0A7D4C6U1</accession>
<evidence type="ECO:0000256" key="4">
    <source>
        <dbReference type="ARBA" id="ARBA00022989"/>
    </source>
</evidence>
<dbReference type="PANTHER" id="PTHR30086:SF20">
    <property type="entry name" value="ARGININE EXPORTER PROTEIN ARGO-RELATED"/>
    <property type="match status" value="1"/>
</dbReference>
<sequence>MPSADYLIAFTIAAAFLTIVPGLDSALVMRTATVESARRAFFAGLGIAMGCVGWGAIVGAGLGALLAASEFAYIALKWCGALYLFYLGVKLIRSPRKALDEVPQLGKEASASGWFLRGFLTNMLNPKVGVFYVSFLPQFIPVGAHAFLSSILLGTIHGALGVAWFAILIAATQPIAKVLRKPAVLQWLDRLTGGVFLAFGARLLLSEQR</sequence>
<evidence type="ECO:0000256" key="3">
    <source>
        <dbReference type="ARBA" id="ARBA00022692"/>
    </source>
</evidence>
<evidence type="ECO:0000256" key="1">
    <source>
        <dbReference type="ARBA" id="ARBA00004651"/>
    </source>
</evidence>
<feature type="transmembrane region" description="Helical" evidence="6">
    <location>
        <begin position="6"/>
        <end position="28"/>
    </location>
</feature>
<evidence type="ECO:0000313" key="8">
    <source>
        <dbReference type="Proteomes" id="UP000504693"/>
    </source>
</evidence>
<organism evidence="7 8">
    <name type="scientific">Erythrobacter mangrovi</name>
    <dbReference type="NCBI Taxonomy" id="2739433"/>
    <lineage>
        <taxon>Bacteria</taxon>
        <taxon>Pseudomonadati</taxon>
        <taxon>Pseudomonadota</taxon>
        <taxon>Alphaproteobacteria</taxon>
        <taxon>Sphingomonadales</taxon>
        <taxon>Erythrobacteraceae</taxon>
        <taxon>Erythrobacter/Porphyrobacter group</taxon>
        <taxon>Erythrobacter</taxon>
    </lineage>
</organism>
<keyword evidence="2" id="KW-1003">Cell membrane</keyword>
<dbReference type="InterPro" id="IPR001123">
    <property type="entry name" value="LeuE-type"/>
</dbReference>
<gene>
    <name evidence="7" type="ORF">HQR01_08530</name>
</gene>
<name>A0A7D4C6U1_9SPHN</name>
<reference evidence="7 8" key="1">
    <citation type="submission" date="2020-05" db="EMBL/GenBank/DDBJ databases">
        <title>Erythrobacter mangrovi sp. nov., isolated from rhizosphere soil of mangrove plant (Kandelia candel).</title>
        <authorList>
            <person name="Ye Y.H."/>
        </authorList>
    </citation>
    <scope>NUCLEOTIDE SEQUENCE [LARGE SCALE GENOMIC DNA]</scope>
    <source>
        <strain evidence="7 8">EB310</strain>
    </source>
</reference>
<evidence type="ECO:0000256" key="6">
    <source>
        <dbReference type="SAM" id="Phobius"/>
    </source>
</evidence>
<keyword evidence="4 6" id="KW-1133">Transmembrane helix</keyword>
<dbReference type="GO" id="GO:0005886">
    <property type="term" value="C:plasma membrane"/>
    <property type="evidence" value="ECO:0007669"/>
    <property type="project" value="UniProtKB-SubCell"/>
</dbReference>